<dbReference type="CDD" id="cd21112">
    <property type="entry name" value="alphaLP-like"/>
    <property type="match status" value="1"/>
</dbReference>
<protein>
    <recommendedName>
        <fullName evidence="4">Peptidase S1 domain-containing protein</fullName>
    </recommendedName>
</protein>
<organism evidence="2 3">
    <name type="scientific">Gigaspora rosea</name>
    <dbReference type="NCBI Taxonomy" id="44941"/>
    <lineage>
        <taxon>Eukaryota</taxon>
        <taxon>Fungi</taxon>
        <taxon>Fungi incertae sedis</taxon>
        <taxon>Mucoromycota</taxon>
        <taxon>Glomeromycotina</taxon>
        <taxon>Glomeromycetes</taxon>
        <taxon>Diversisporales</taxon>
        <taxon>Gigasporaceae</taxon>
        <taxon>Gigaspora</taxon>
    </lineage>
</organism>
<comment type="caution">
    <text evidence="2">The sequence shown here is derived from an EMBL/GenBank/DDBJ whole genome shotgun (WGS) entry which is preliminary data.</text>
</comment>
<dbReference type="AlphaFoldDB" id="A0A397VK82"/>
<evidence type="ECO:0000256" key="1">
    <source>
        <dbReference type="SAM" id="SignalP"/>
    </source>
</evidence>
<dbReference type="InterPro" id="IPR009003">
    <property type="entry name" value="Peptidase_S1_PA"/>
</dbReference>
<dbReference type="SUPFAM" id="SSF50494">
    <property type="entry name" value="Trypsin-like serine proteases"/>
    <property type="match status" value="1"/>
</dbReference>
<accession>A0A397VK82</accession>
<name>A0A397VK82_9GLOM</name>
<dbReference type="PROSITE" id="PS51257">
    <property type="entry name" value="PROKAR_LIPOPROTEIN"/>
    <property type="match status" value="1"/>
</dbReference>
<evidence type="ECO:0000313" key="3">
    <source>
        <dbReference type="Proteomes" id="UP000266673"/>
    </source>
</evidence>
<proteinExistence type="predicted"/>
<feature type="signal peptide" evidence="1">
    <location>
        <begin position="1"/>
        <end position="23"/>
    </location>
</feature>
<reference evidence="2 3" key="1">
    <citation type="submission" date="2018-06" db="EMBL/GenBank/DDBJ databases">
        <title>Comparative genomics reveals the genomic features of Rhizophagus irregularis, R. cerebriforme, R. diaphanum and Gigaspora rosea, and their symbiotic lifestyle signature.</title>
        <authorList>
            <person name="Morin E."/>
            <person name="San Clemente H."/>
            <person name="Chen E.C.H."/>
            <person name="De La Providencia I."/>
            <person name="Hainaut M."/>
            <person name="Kuo A."/>
            <person name="Kohler A."/>
            <person name="Murat C."/>
            <person name="Tang N."/>
            <person name="Roy S."/>
            <person name="Loubradou J."/>
            <person name="Henrissat B."/>
            <person name="Grigoriev I.V."/>
            <person name="Corradi N."/>
            <person name="Roux C."/>
            <person name="Martin F.M."/>
        </authorList>
    </citation>
    <scope>NUCLEOTIDE SEQUENCE [LARGE SCALE GENOMIC DNA]</scope>
    <source>
        <strain evidence="2 3">DAOM 194757</strain>
    </source>
</reference>
<dbReference type="Gene3D" id="2.40.10.10">
    <property type="entry name" value="Trypsin-like serine proteases"/>
    <property type="match status" value="2"/>
</dbReference>
<sequence length="423" mass="47087">MKYTCITLNLLLLSLILQSLLIACDIDDIIAKLLNVPVKEVPGLVAQEKILINGSSQLTQLLDESTFCGSSIDIKANKIFINTIDMSKKGNITNNPKMKPYLNLLSFVQVKNSLAQLNFTFNEASKLADKYNATFYRISIECQVQVNNVVIYLNHAYDKKNAAFIKSIKELKPIPIISYIVDQKKEVTFNPSINKPSRPVRVFQVFGGDGIYTIGQIGCSAGFWVRHRGIELLVTAGHCGGLTVRNDTLDRRNFFHLSWDNPTFDFQLIGPMIVHFFIPVDKGFIVRNNTNAHAVPFIRSGVNDYLEISGVVSPLEVPRGSLVCKSGFSTKVTCGTIDTIYGTLVQDDGRTYNSVVVIRDMTCLGFDSGGPVYAYDPNTYVTYLIGMVFLGQIENGTFYCYVHPVDAILIPGMEVMTIYNTPH</sequence>
<keyword evidence="1" id="KW-0732">Signal</keyword>
<dbReference type="Proteomes" id="UP000266673">
    <property type="component" value="Unassembled WGS sequence"/>
</dbReference>
<dbReference type="EMBL" id="QKWP01000289">
    <property type="protein sequence ID" value="RIB22874.1"/>
    <property type="molecule type" value="Genomic_DNA"/>
</dbReference>
<evidence type="ECO:0000313" key="2">
    <source>
        <dbReference type="EMBL" id="RIB22874.1"/>
    </source>
</evidence>
<gene>
    <name evidence="2" type="ORF">C2G38_2074404</name>
</gene>
<feature type="chain" id="PRO_5017233750" description="Peptidase S1 domain-containing protein" evidence="1">
    <location>
        <begin position="24"/>
        <end position="423"/>
    </location>
</feature>
<dbReference type="InterPro" id="IPR043504">
    <property type="entry name" value="Peptidase_S1_PA_chymotrypsin"/>
</dbReference>
<evidence type="ECO:0008006" key="4">
    <source>
        <dbReference type="Google" id="ProtNLM"/>
    </source>
</evidence>
<dbReference type="OrthoDB" id="3762657at2759"/>
<keyword evidence="3" id="KW-1185">Reference proteome</keyword>